<proteinExistence type="predicted"/>
<accession>A0A1B6Q8S0</accession>
<dbReference type="InterPro" id="IPR056594">
    <property type="entry name" value="AT5G49610-like_b-prop"/>
</dbReference>
<organism evidence="3 4">
    <name type="scientific">Sorghum bicolor</name>
    <name type="common">Sorghum</name>
    <name type="synonym">Sorghum vulgare</name>
    <dbReference type="NCBI Taxonomy" id="4558"/>
    <lineage>
        <taxon>Eukaryota</taxon>
        <taxon>Viridiplantae</taxon>
        <taxon>Streptophyta</taxon>
        <taxon>Embryophyta</taxon>
        <taxon>Tracheophyta</taxon>
        <taxon>Spermatophyta</taxon>
        <taxon>Magnoliopsida</taxon>
        <taxon>Liliopsida</taxon>
        <taxon>Poales</taxon>
        <taxon>Poaceae</taxon>
        <taxon>PACMAD clade</taxon>
        <taxon>Panicoideae</taxon>
        <taxon>Andropogonodae</taxon>
        <taxon>Andropogoneae</taxon>
        <taxon>Sorghinae</taxon>
        <taxon>Sorghum</taxon>
    </lineage>
</organism>
<dbReference type="InParanoid" id="A0A1B6Q8S0"/>
<dbReference type="Gramene" id="KXG34325">
    <property type="protein sequence ID" value="KXG34325"/>
    <property type="gene ID" value="SORBI_3002G022800"/>
</dbReference>
<dbReference type="EMBL" id="CM000761">
    <property type="protein sequence ID" value="KXG34326.1"/>
    <property type="molecule type" value="Genomic_DNA"/>
</dbReference>
<dbReference type="PANTHER" id="PTHR32133:SF356">
    <property type="entry name" value="F-BOX DOMAIN-CONTAINING PROTEIN"/>
    <property type="match status" value="1"/>
</dbReference>
<dbReference type="AlphaFoldDB" id="A0A1B6Q8S0"/>
<dbReference type="Gramene" id="KXG34326">
    <property type="protein sequence ID" value="KXG34326"/>
    <property type="gene ID" value="SORBI_3002G022800"/>
</dbReference>
<evidence type="ECO:0000313" key="3">
    <source>
        <dbReference type="EMBL" id="KXG34324.1"/>
    </source>
</evidence>
<feature type="domain" description="F-box" evidence="1">
    <location>
        <begin position="8"/>
        <end position="47"/>
    </location>
</feature>
<dbReference type="InterPro" id="IPR036047">
    <property type="entry name" value="F-box-like_dom_sf"/>
</dbReference>
<dbReference type="EMBL" id="CM000761">
    <property type="protein sequence ID" value="KXG34324.1"/>
    <property type="molecule type" value="Genomic_DNA"/>
</dbReference>
<evidence type="ECO:0000259" key="2">
    <source>
        <dbReference type="Pfam" id="PF23635"/>
    </source>
</evidence>
<dbReference type="InterPro" id="IPR001810">
    <property type="entry name" value="F-box_dom"/>
</dbReference>
<dbReference type="eggNOG" id="ENOG502T22W">
    <property type="taxonomic scope" value="Eukaryota"/>
</dbReference>
<dbReference type="OrthoDB" id="1916346at2759"/>
<dbReference type="PANTHER" id="PTHR32133">
    <property type="entry name" value="OS07G0120400 PROTEIN"/>
    <property type="match status" value="1"/>
</dbReference>
<evidence type="ECO:0000313" key="4">
    <source>
        <dbReference type="Proteomes" id="UP000000768"/>
    </source>
</evidence>
<sequence>MAPPPRELVSDIISEILLRLPPDEPECLFRAALVCKPWLRTISDPGFLGRYRAFHGTPPLLGLIDADQKIDRSWFFRLVPTRVVPAFPFPAPDTCGELPLDCRHGRVLIGMVQDWRMCYLVLDPVTGVRCHLPQPKIRYAGIGHICSAAADCRHLDCHGDPFCVVLMIRDGSTATMSATFYSSEIGAWSEAATLQGIRGLYGRGALIGDGIYFMLYLNTGIIKYDWGKNSLSLANPPPSVVYSNRVTLMVMEDSSLGIAEIKHSSLYLWSRRASSEENAEWVQCRVIDLDTMMPMANPSDGAYVVGFAEGVDVIFVRTLVGLFMMELKSGRVTKRHEPDYLSSVLPYMAFYTPDHSRLSHLGGSTVL</sequence>
<reference evidence="3 4" key="1">
    <citation type="journal article" date="2009" name="Nature">
        <title>The Sorghum bicolor genome and the diversification of grasses.</title>
        <authorList>
            <person name="Paterson A.H."/>
            <person name="Bowers J.E."/>
            <person name="Bruggmann R."/>
            <person name="Dubchak I."/>
            <person name="Grimwood J."/>
            <person name="Gundlach H."/>
            <person name="Haberer G."/>
            <person name="Hellsten U."/>
            <person name="Mitros T."/>
            <person name="Poliakov A."/>
            <person name="Schmutz J."/>
            <person name="Spannagl M."/>
            <person name="Tang H."/>
            <person name="Wang X."/>
            <person name="Wicker T."/>
            <person name="Bharti A.K."/>
            <person name="Chapman J."/>
            <person name="Feltus F.A."/>
            <person name="Gowik U."/>
            <person name="Grigoriev I.V."/>
            <person name="Lyons E."/>
            <person name="Maher C.A."/>
            <person name="Martis M."/>
            <person name="Narechania A."/>
            <person name="Otillar R.P."/>
            <person name="Penning B.W."/>
            <person name="Salamov A.A."/>
            <person name="Wang Y."/>
            <person name="Zhang L."/>
            <person name="Carpita N.C."/>
            <person name="Freeling M."/>
            <person name="Gingle A.R."/>
            <person name="Hash C.T."/>
            <person name="Keller B."/>
            <person name="Klein P."/>
            <person name="Kresovich S."/>
            <person name="McCann M.C."/>
            <person name="Ming R."/>
            <person name="Peterson D.G."/>
            <person name="Mehboob-ur-Rahman"/>
            <person name="Ware D."/>
            <person name="Westhoff P."/>
            <person name="Mayer K.F."/>
            <person name="Messing J."/>
            <person name="Rokhsar D.S."/>
        </authorList>
    </citation>
    <scope>NUCLEOTIDE SEQUENCE [LARGE SCALE GENOMIC DNA]</scope>
    <source>
        <strain evidence="4">cv. BTx623</strain>
    </source>
</reference>
<dbReference type="Pfam" id="PF23635">
    <property type="entry name" value="Beta-prop_AT5G49610-like"/>
    <property type="match status" value="1"/>
</dbReference>
<evidence type="ECO:0000259" key="1">
    <source>
        <dbReference type="Pfam" id="PF00646"/>
    </source>
</evidence>
<feature type="domain" description="F-box protein AT5G49610-like beta-propeller" evidence="2">
    <location>
        <begin position="100"/>
        <end position="353"/>
    </location>
</feature>
<gene>
    <name evidence="3" type="ORF">SORBI_3002G022800</name>
</gene>
<dbReference type="Proteomes" id="UP000000768">
    <property type="component" value="Chromosome 2"/>
</dbReference>
<name>A0A1B6Q8S0_SORBI</name>
<protein>
    <submittedName>
        <fullName evidence="3">Uncharacterized protein</fullName>
    </submittedName>
</protein>
<dbReference type="EMBL" id="CM000761">
    <property type="protein sequence ID" value="KXG34325.1"/>
    <property type="molecule type" value="Genomic_DNA"/>
</dbReference>
<dbReference type="Gramene" id="KXG34324">
    <property type="protein sequence ID" value="KXG34324"/>
    <property type="gene ID" value="SORBI_3002G022800"/>
</dbReference>
<reference evidence="3" key="2">
    <citation type="submission" date="2017-02" db="EMBL/GenBank/DDBJ databases">
        <title>WGS assembly of Sorghum bicolor.</title>
        <authorList>
            <person name="Paterson A."/>
            <person name="Mullet J."/>
            <person name="Bowers J."/>
            <person name="Bruggmann R."/>
            <person name="Dubchak I."/>
            <person name="Grimwood J."/>
            <person name="Gundlach H."/>
            <person name="Haberer G."/>
            <person name="Hellsten U."/>
            <person name="Mitros T."/>
            <person name="Poliakov A."/>
            <person name="Schmutz J."/>
            <person name="Spannagl M."/>
            <person name="Tang H."/>
            <person name="Wang X."/>
            <person name="Wicker T."/>
            <person name="Bharti A."/>
            <person name="Chapman J."/>
            <person name="Feltus F."/>
            <person name="Gowik U."/>
            <person name="Grigoriev I."/>
            <person name="Lyons E."/>
            <person name="Maher C."/>
            <person name="Martis M."/>
            <person name="Narechania A."/>
            <person name="Otillar R."/>
            <person name="Penning B."/>
            <person name="Salamov A."/>
            <person name="Wang Y."/>
            <person name="Zhang L."/>
            <person name="Carpita N."/>
            <person name="Freeling M."/>
            <person name="Gingle A."/>
            <person name="Hash C."/>
            <person name="Keller B."/>
            <person name="Klein P."/>
            <person name="Kresovich S."/>
            <person name="Mccann M."/>
            <person name="Ming R."/>
            <person name="Peterson D."/>
            <person name="Rahman M."/>
            <person name="Ware D."/>
            <person name="Westhoff P."/>
            <person name="Mayer K."/>
            <person name="Messing J."/>
            <person name="Sims D."/>
            <person name="Jenkins J."/>
            <person name="Shu S."/>
            <person name="Rokhsar D."/>
        </authorList>
    </citation>
    <scope>NUCLEOTIDE SEQUENCE</scope>
</reference>
<dbReference type="SUPFAM" id="SSF81383">
    <property type="entry name" value="F-box domain"/>
    <property type="match status" value="1"/>
</dbReference>
<reference evidence="4" key="3">
    <citation type="journal article" date="2018" name="Plant J.">
        <title>The Sorghum bicolor reference genome: improved assembly, gene annotations, a transcriptome atlas, and signatures of genome organization.</title>
        <authorList>
            <person name="McCormick R.F."/>
            <person name="Truong S.K."/>
            <person name="Sreedasyam A."/>
            <person name="Jenkins J."/>
            <person name="Shu S."/>
            <person name="Sims D."/>
            <person name="Kennedy M."/>
            <person name="Amirebrahimi M."/>
            <person name="Weers B.D."/>
            <person name="McKinley B."/>
            <person name="Mattison A."/>
            <person name="Morishige D.T."/>
            <person name="Grimwood J."/>
            <person name="Schmutz J."/>
            <person name="Mullet J.E."/>
        </authorList>
    </citation>
    <scope>NUCLEOTIDE SEQUENCE [LARGE SCALE GENOMIC DNA]</scope>
    <source>
        <strain evidence="4">cv. BTx623</strain>
    </source>
</reference>
<dbReference type="Pfam" id="PF00646">
    <property type="entry name" value="F-box"/>
    <property type="match status" value="1"/>
</dbReference>
<keyword evidence="4" id="KW-1185">Reference proteome</keyword>